<evidence type="ECO:0000313" key="2">
    <source>
        <dbReference type="Proteomes" id="UP000000576"/>
    </source>
</evidence>
<sequence>MNSAAAGAAVWKRSGGGADGPLLRGCGARGAGGAVAGCGEALEALDALSAARLLADLVDAPAAARTRKSGIQPGNFCCSAALESPAPVDLRRLGRSESGVFFFVIAYMVLRGAARWAARPARPPTIAAQKPLTSLPGACKIRGSPAQVAELVDALASGASGGNFVEVRVLFWAPV</sequence>
<organism evidence="1 2">
    <name type="scientific">Xanthomonas axonopodis pv. citri (strain 306)</name>
    <dbReference type="NCBI Taxonomy" id="190486"/>
    <lineage>
        <taxon>Bacteria</taxon>
        <taxon>Pseudomonadati</taxon>
        <taxon>Pseudomonadota</taxon>
        <taxon>Gammaproteobacteria</taxon>
        <taxon>Lysobacterales</taxon>
        <taxon>Lysobacteraceae</taxon>
        <taxon>Xanthomonas</taxon>
    </lineage>
</organism>
<dbReference type="AlphaFoldDB" id="A0AAI8ES30"/>
<dbReference type="EMBL" id="AE008923">
    <property type="protein sequence ID" value="AAM36434.1"/>
    <property type="molecule type" value="Genomic_DNA"/>
</dbReference>
<dbReference type="KEGG" id="xac:XAC1566"/>
<dbReference type="AntiFam" id="ANF00015">
    <property type="entry name" value="tRNA translation"/>
</dbReference>
<reference evidence="1 2" key="1">
    <citation type="journal article" date="2002" name="Nature">
        <title>Comparison of the genomes of two Xanthomonas pathogens with differing host specificities.</title>
        <authorList>
            <person name="da Silva A.C."/>
            <person name="Ferro J.A."/>
            <person name="Reinach F.C."/>
            <person name="Farah C.S."/>
            <person name="Furlan L.R."/>
            <person name="Quaggio R.B."/>
            <person name="Monteiro-Vitorello C.B."/>
            <person name="Van Sluys M.A."/>
            <person name="Almeida N.F."/>
            <person name="Alves L.M."/>
            <person name="do Amaral A.M."/>
            <person name="Bertolini M.C."/>
            <person name="Camargo L.E."/>
            <person name="Camarotte G."/>
            <person name="Cannavan F."/>
            <person name="Cardozo J."/>
            <person name="Chambergo F."/>
            <person name="Ciapina L.P."/>
            <person name="Cicarelli R.M."/>
            <person name="Coutinho L.L."/>
            <person name="Cursino-Santos J.R."/>
            <person name="El-Dorry H."/>
            <person name="Faria J.B."/>
            <person name="Ferreira A.J."/>
            <person name="Ferreira R.C."/>
            <person name="Ferro M.I."/>
            <person name="Formighieri E.F."/>
            <person name="Franco M.C."/>
            <person name="Greggio C.C."/>
            <person name="Gruber A."/>
            <person name="Katsuyama A.M."/>
            <person name="Kishi L.T."/>
            <person name="Leite R.P."/>
            <person name="Lemos E.G."/>
            <person name="Lemos M.V."/>
            <person name="Locali E.C."/>
            <person name="Machado M.A."/>
            <person name="Madeira A.M."/>
            <person name="Martinez-Rossi N.M."/>
            <person name="Martins E.C."/>
            <person name="Meidanis J."/>
            <person name="Menck C.F."/>
            <person name="Miyaki C.Y."/>
            <person name="Moon D.H."/>
            <person name="Moreira L.M."/>
            <person name="Novo M.T."/>
            <person name="Okura V.K."/>
            <person name="Oliveira M.C."/>
            <person name="Oliveira V.R."/>
            <person name="Pereira H.A."/>
            <person name="Rossi A."/>
            <person name="Sena J.A."/>
            <person name="Silva C."/>
            <person name="de Souza R.F."/>
            <person name="Spinola L.A."/>
            <person name="Takita M.A."/>
            <person name="Tamura R.E."/>
            <person name="Teixeira E.C."/>
            <person name="Tezza R.I."/>
            <person name="Trindade dos Santos M."/>
            <person name="Truffi D."/>
            <person name="Tsai S.M."/>
            <person name="White F.F."/>
            <person name="Setubal J.C."/>
            <person name="Kitajima J.P."/>
        </authorList>
    </citation>
    <scope>NUCLEOTIDE SEQUENCE [LARGE SCALE GENOMIC DNA]</scope>
    <source>
        <strain evidence="1 2">306</strain>
    </source>
</reference>
<accession>A0AAI8ES30</accession>
<evidence type="ECO:0000313" key="1">
    <source>
        <dbReference type="EMBL" id="AAM36434.1"/>
    </source>
</evidence>
<proteinExistence type="predicted"/>
<dbReference type="Proteomes" id="UP000000576">
    <property type="component" value="Chromosome"/>
</dbReference>
<gene>
    <name evidence="1" type="ordered locus">XAC1566</name>
</gene>
<protein>
    <submittedName>
        <fullName evidence="1">Uncharacterized protein</fullName>
    </submittedName>
</protein>
<name>A0AAI8ES30_XANAC</name>